<evidence type="ECO:0000313" key="1">
    <source>
        <dbReference type="EMBL" id="KAI8018090.1"/>
    </source>
</evidence>
<organism evidence="1 2">
    <name type="scientific">Camellia lanceoleosa</name>
    <dbReference type="NCBI Taxonomy" id="1840588"/>
    <lineage>
        <taxon>Eukaryota</taxon>
        <taxon>Viridiplantae</taxon>
        <taxon>Streptophyta</taxon>
        <taxon>Embryophyta</taxon>
        <taxon>Tracheophyta</taxon>
        <taxon>Spermatophyta</taxon>
        <taxon>Magnoliopsida</taxon>
        <taxon>eudicotyledons</taxon>
        <taxon>Gunneridae</taxon>
        <taxon>Pentapetalae</taxon>
        <taxon>asterids</taxon>
        <taxon>Ericales</taxon>
        <taxon>Theaceae</taxon>
        <taxon>Camellia</taxon>
    </lineage>
</organism>
<keyword evidence="2" id="KW-1185">Reference proteome</keyword>
<sequence>MKIKAIEFPSISKNIVLPILTLLLLTTIPLCYIYDTSPSLLPSLEIINNNGSNSIPIHSKNNPSSSLPSLEIIDNNGSIPVKLTNNPYSPLPSLEIIDNDGSTPIHQKNNTSSPLQSLEMINNNGSNSIPIHQKNNPSSPLQPLEIINNNGSIPTHQTNNPSSPLQSVEIVNNNGSTPIHPKNNPSSPLQSLEIIDNNGSIPIQSENNSPSPLQSLHIDTSVTIPTNDSKNPLRPLKAANPVDVSYTPDTRFRRWLYTDYNFTIIALWSPLLVKSEETNPQGILMNLYLDEPDSAWTSQIKNVDIVILSGGQWFFRPFMYYEKGKIIGCYACNKKNITDLIIFYGYKRVFRTVFRTLLGLHNFKGIVFLRAFSPSHYEQGEWNNGGQCARTRPFTKQQVRSDWYNLEMYKTQVKELKVAERRGRKKGLRFRLLDTTKAMMMRPDGHPNHYGHWPEENKTIADCVHWCMPGPIDTWNEFLIQMLKMEK</sequence>
<comment type="caution">
    <text evidence="1">The sequence shown here is derived from an EMBL/GenBank/DDBJ whole genome shotgun (WGS) entry which is preliminary data.</text>
</comment>
<reference evidence="1 2" key="1">
    <citation type="journal article" date="2022" name="Plant J.">
        <title>Chromosome-level genome of Camellia lanceoleosa provides a valuable resource for understanding genome evolution and self-incompatibility.</title>
        <authorList>
            <person name="Gong W."/>
            <person name="Xiao S."/>
            <person name="Wang L."/>
            <person name="Liao Z."/>
            <person name="Chang Y."/>
            <person name="Mo W."/>
            <person name="Hu G."/>
            <person name="Li W."/>
            <person name="Zhao G."/>
            <person name="Zhu H."/>
            <person name="Hu X."/>
            <person name="Ji K."/>
            <person name="Xiang X."/>
            <person name="Song Q."/>
            <person name="Yuan D."/>
            <person name="Jin S."/>
            <person name="Zhang L."/>
        </authorList>
    </citation>
    <scope>NUCLEOTIDE SEQUENCE [LARGE SCALE GENOMIC DNA]</scope>
    <source>
        <strain evidence="1">SQ_2022a</strain>
    </source>
</reference>
<name>A0ACC0I022_9ERIC</name>
<dbReference type="Proteomes" id="UP001060215">
    <property type="component" value="Chromosome 2"/>
</dbReference>
<accession>A0ACC0I022</accession>
<proteinExistence type="predicted"/>
<dbReference type="EMBL" id="CM045759">
    <property type="protein sequence ID" value="KAI8018090.1"/>
    <property type="molecule type" value="Genomic_DNA"/>
</dbReference>
<gene>
    <name evidence="1" type="ORF">LOK49_LG04G03325</name>
</gene>
<protein>
    <submittedName>
        <fullName evidence="1">Protein trichome birefringence-like 19</fullName>
    </submittedName>
</protein>
<evidence type="ECO:0000313" key="2">
    <source>
        <dbReference type="Proteomes" id="UP001060215"/>
    </source>
</evidence>